<organism evidence="2 3">
    <name type="scientific">Nelumbo nucifera</name>
    <name type="common">Sacred lotus</name>
    <dbReference type="NCBI Taxonomy" id="4432"/>
    <lineage>
        <taxon>Eukaryota</taxon>
        <taxon>Viridiplantae</taxon>
        <taxon>Streptophyta</taxon>
        <taxon>Embryophyta</taxon>
        <taxon>Tracheophyta</taxon>
        <taxon>Spermatophyta</taxon>
        <taxon>Magnoliopsida</taxon>
        <taxon>Proteales</taxon>
        <taxon>Nelumbonaceae</taxon>
        <taxon>Nelumbo</taxon>
    </lineage>
</organism>
<accession>A0A822XM85</accession>
<evidence type="ECO:0000256" key="1">
    <source>
        <dbReference type="SAM" id="MobiDB-lite"/>
    </source>
</evidence>
<keyword evidence="3" id="KW-1185">Reference proteome</keyword>
<protein>
    <submittedName>
        <fullName evidence="2">Uncharacterized protein</fullName>
    </submittedName>
</protein>
<feature type="region of interest" description="Disordered" evidence="1">
    <location>
        <begin position="1"/>
        <end position="28"/>
    </location>
</feature>
<dbReference type="EMBL" id="DUZY01000001">
    <property type="protein sequence ID" value="DAD20056.1"/>
    <property type="molecule type" value="Genomic_DNA"/>
</dbReference>
<dbReference type="AlphaFoldDB" id="A0A822XM85"/>
<name>A0A822XM85_NELNU</name>
<comment type="caution">
    <text evidence="2">The sequence shown here is derived from an EMBL/GenBank/DDBJ whole genome shotgun (WGS) entry which is preliminary data.</text>
</comment>
<proteinExistence type="predicted"/>
<gene>
    <name evidence="2" type="ORF">HUJ06_021519</name>
</gene>
<evidence type="ECO:0000313" key="3">
    <source>
        <dbReference type="Proteomes" id="UP000607653"/>
    </source>
</evidence>
<dbReference type="Proteomes" id="UP000607653">
    <property type="component" value="Unassembled WGS sequence"/>
</dbReference>
<sequence length="90" mass="9873">MRGRALSCDRETSAPARQPTKNDDAGNPAMMGLAQVRFHSDWTDVRDGLSQAHASLGSKQRLAEELQEGSSWREHCQVSSASVKTLMKVC</sequence>
<evidence type="ECO:0000313" key="2">
    <source>
        <dbReference type="EMBL" id="DAD20056.1"/>
    </source>
</evidence>
<reference evidence="2 3" key="1">
    <citation type="journal article" date="2020" name="Mol. Biol. Evol.">
        <title>Distinct Expression and Methylation Patterns for Genes with Different Fates following a Single Whole-Genome Duplication in Flowering Plants.</title>
        <authorList>
            <person name="Shi T."/>
            <person name="Rahmani R.S."/>
            <person name="Gugger P.F."/>
            <person name="Wang M."/>
            <person name="Li H."/>
            <person name="Zhang Y."/>
            <person name="Li Z."/>
            <person name="Wang Q."/>
            <person name="Van de Peer Y."/>
            <person name="Marchal K."/>
            <person name="Chen J."/>
        </authorList>
    </citation>
    <scope>NUCLEOTIDE SEQUENCE [LARGE SCALE GENOMIC DNA]</scope>
    <source>
        <tissue evidence="2">Leaf</tissue>
    </source>
</reference>